<dbReference type="Proteomes" id="UP000742024">
    <property type="component" value="Unassembled WGS sequence"/>
</dbReference>
<feature type="compositionally biased region" description="Polar residues" evidence="1">
    <location>
        <begin position="92"/>
        <end position="104"/>
    </location>
</feature>
<dbReference type="EMBL" id="SRPR01000014">
    <property type="protein sequence ID" value="KAG5967227.1"/>
    <property type="molecule type" value="Genomic_DNA"/>
</dbReference>
<reference evidence="2 3" key="1">
    <citation type="journal article" date="2020" name="bioRxiv">
        <title>Whole genome comparisons of ergot fungi reveals the divergence and evolution of species within the genus Claviceps are the result of varying mechanisms driving genome evolution and host range expansion.</title>
        <authorList>
            <person name="Wyka S.A."/>
            <person name="Mondo S.J."/>
            <person name="Liu M."/>
            <person name="Dettman J."/>
            <person name="Nalam V."/>
            <person name="Broders K.D."/>
        </authorList>
    </citation>
    <scope>NUCLEOTIDE SEQUENCE [LARGE SCALE GENOMIC DNA]</scope>
    <source>
        <strain evidence="2 3">LM583</strain>
    </source>
</reference>
<organism evidence="2 3">
    <name type="scientific">Claviceps arundinis</name>
    <dbReference type="NCBI Taxonomy" id="1623583"/>
    <lineage>
        <taxon>Eukaryota</taxon>
        <taxon>Fungi</taxon>
        <taxon>Dikarya</taxon>
        <taxon>Ascomycota</taxon>
        <taxon>Pezizomycotina</taxon>
        <taxon>Sordariomycetes</taxon>
        <taxon>Hypocreomycetidae</taxon>
        <taxon>Hypocreales</taxon>
        <taxon>Clavicipitaceae</taxon>
        <taxon>Claviceps</taxon>
    </lineage>
</organism>
<proteinExistence type="predicted"/>
<protein>
    <submittedName>
        <fullName evidence="2">Uncharacterized protein</fullName>
    </submittedName>
</protein>
<sequence>MHSHSPPPAHETGPKRWLSGLSFASVPFWRSRKSEPPTIVSTRNARPKCQTLSSSTDASESIAVRSQDSSCSGSGAQESASDVHYPQDSRRTVQLSSAASSRGTSEAGWQPEASTSGASLIESEDSARTPCSAQRETESSGNLHWMKDSAEEADSSIVGPLSPQPPDQHQSMSRAKRNSRAAEFMTSDIPIPKRKKLSFWVQLRRGTEPVSGCDSNVISSSPPLSPGQPAERRQPRSLTESGSSYYSVQGSESTACASDKSPFDITGSLSSLVTGLRAGLHDIASAMSVTGKDDEYKPTLRREALLYTIAVVIPDGKFFEDDAAMVHLLSA</sequence>
<keyword evidence="3" id="KW-1185">Reference proteome</keyword>
<feature type="region of interest" description="Disordered" evidence="1">
    <location>
        <begin position="208"/>
        <end position="243"/>
    </location>
</feature>
<accession>A0ABQ7PM20</accession>
<feature type="compositionally biased region" description="Polar residues" evidence="1">
    <location>
        <begin position="213"/>
        <end position="222"/>
    </location>
</feature>
<evidence type="ECO:0000313" key="3">
    <source>
        <dbReference type="Proteomes" id="UP000742024"/>
    </source>
</evidence>
<feature type="compositionally biased region" description="Polar residues" evidence="1">
    <location>
        <begin position="39"/>
        <end position="80"/>
    </location>
</feature>
<gene>
    <name evidence="2" type="ORF">E4U57_001197</name>
</gene>
<comment type="caution">
    <text evidence="2">The sequence shown here is derived from an EMBL/GenBank/DDBJ whole genome shotgun (WGS) entry which is preliminary data.</text>
</comment>
<feature type="region of interest" description="Disordered" evidence="1">
    <location>
        <begin position="32"/>
        <end position="188"/>
    </location>
</feature>
<feature type="compositionally biased region" description="Polar residues" evidence="1">
    <location>
        <begin position="129"/>
        <end position="142"/>
    </location>
</feature>
<evidence type="ECO:0000313" key="2">
    <source>
        <dbReference type="EMBL" id="KAG5967227.1"/>
    </source>
</evidence>
<name>A0ABQ7PM20_9HYPO</name>
<evidence type="ECO:0000256" key="1">
    <source>
        <dbReference type="SAM" id="MobiDB-lite"/>
    </source>
</evidence>